<reference evidence="1" key="1">
    <citation type="journal article" date="2015" name="Nature">
        <title>Complex archaea that bridge the gap between prokaryotes and eukaryotes.</title>
        <authorList>
            <person name="Spang A."/>
            <person name="Saw J.H."/>
            <person name="Jorgensen S.L."/>
            <person name="Zaremba-Niedzwiedzka K."/>
            <person name="Martijn J."/>
            <person name="Lind A.E."/>
            <person name="van Eijk R."/>
            <person name="Schleper C."/>
            <person name="Guy L."/>
            <person name="Ettema T.J."/>
        </authorList>
    </citation>
    <scope>NUCLEOTIDE SEQUENCE</scope>
</reference>
<evidence type="ECO:0000313" key="1">
    <source>
        <dbReference type="EMBL" id="KKK83482.1"/>
    </source>
</evidence>
<feature type="non-terminal residue" evidence="1">
    <location>
        <position position="39"/>
    </location>
</feature>
<proteinExistence type="predicted"/>
<organism evidence="1">
    <name type="scientific">marine sediment metagenome</name>
    <dbReference type="NCBI Taxonomy" id="412755"/>
    <lineage>
        <taxon>unclassified sequences</taxon>
        <taxon>metagenomes</taxon>
        <taxon>ecological metagenomes</taxon>
    </lineage>
</organism>
<dbReference type="AlphaFoldDB" id="A0A0F8YQ49"/>
<sequence>MMLADEISFGQAERILLMRPEQLAWLCKTFPFDAPLLKQ</sequence>
<name>A0A0F8YQ49_9ZZZZ</name>
<comment type="caution">
    <text evidence="1">The sequence shown here is derived from an EMBL/GenBank/DDBJ whole genome shotgun (WGS) entry which is preliminary data.</text>
</comment>
<dbReference type="EMBL" id="LAZR01052204">
    <property type="protein sequence ID" value="KKK83482.1"/>
    <property type="molecule type" value="Genomic_DNA"/>
</dbReference>
<protein>
    <submittedName>
        <fullName evidence="1">Uncharacterized protein</fullName>
    </submittedName>
</protein>
<gene>
    <name evidence="1" type="ORF">LCGC14_2792950</name>
</gene>
<accession>A0A0F8YQ49</accession>